<comment type="caution">
    <text evidence="2">The sequence shown here is derived from an EMBL/GenBank/DDBJ whole genome shotgun (WGS) entry which is preliminary data.</text>
</comment>
<keyword evidence="3" id="KW-1185">Reference proteome</keyword>
<evidence type="ECO:0000259" key="1">
    <source>
        <dbReference type="Pfam" id="PF09983"/>
    </source>
</evidence>
<dbReference type="Pfam" id="PF09983">
    <property type="entry name" value="JetD_C"/>
    <property type="match status" value="1"/>
</dbReference>
<dbReference type="Proteomes" id="UP000706039">
    <property type="component" value="Unassembled WGS sequence"/>
</dbReference>
<dbReference type="InterPro" id="IPR024534">
    <property type="entry name" value="JetD_C"/>
</dbReference>
<dbReference type="RefSeq" id="WP_222988182.1">
    <property type="nucleotide sequence ID" value="NZ_JAINVV010000001.1"/>
</dbReference>
<evidence type="ECO:0000313" key="2">
    <source>
        <dbReference type="EMBL" id="MBY8821093.1"/>
    </source>
</evidence>
<evidence type="ECO:0000313" key="3">
    <source>
        <dbReference type="Proteomes" id="UP000706039"/>
    </source>
</evidence>
<dbReference type="EMBL" id="JAINVV010000001">
    <property type="protein sequence ID" value="MBY8821093.1"/>
    <property type="molecule type" value="Genomic_DNA"/>
</dbReference>
<gene>
    <name evidence="2" type="ORF">K7G82_02240</name>
</gene>
<feature type="domain" description="Wadjet protein JetD C-terminal" evidence="1">
    <location>
        <begin position="226"/>
        <end position="351"/>
    </location>
</feature>
<protein>
    <submittedName>
        <fullName evidence="2">DUF2220 domain-containing protein</fullName>
    </submittedName>
</protein>
<sequence length="382" mass="41148">MKRHGDPRALLHSLLDRYERDAGTVRRITAHPTQAFAETADRERLVQALTAARDTGGVTLDWDRDAPHLIARVVLADANALYRHIGRTPLSVQQKAGAAALRDFETTTDVSRELLAEILAKWGAGKPCLAIAPGATDEALALLRAAEGAFTIFDSGPMPLRTRSARLLGDSKAIERHLSKLLSFLKANGRLSPDMSRDEALDSLGLAKFPQPVLIAGPVSVHGSQGDLTYVGVPPEALCDATLLGPVRSVLTIENLESFHRHVREVRGEEDVVIYCGGFPAQGVVRALRHIAASASVPVIHHWGDIDPGGIRIGRFIEQSVPVPVIPHLMSAELATANGRAVGAIKALESFADNSAFQPLAKFLASDAAYWLEQEVLDPVRV</sequence>
<name>A0ABS7PIH2_9SPHN</name>
<reference evidence="2 3" key="1">
    <citation type="submission" date="2021-08" db="EMBL/GenBank/DDBJ databases">
        <authorList>
            <person name="Tuo L."/>
        </authorList>
    </citation>
    <scope>NUCLEOTIDE SEQUENCE [LARGE SCALE GENOMIC DNA]</scope>
    <source>
        <strain evidence="2 3">JCM 31229</strain>
    </source>
</reference>
<organism evidence="2 3">
    <name type="scientific">Sphingomonas colocasiae</name>
    <dbReference type="NCBI Taxonomy" id="1848973"/>
    <lineage>
        <taxon>Bacteria</taxon>
        <taxon>Pseudomonadati</taxon>
        <taxon>Pseudomonadota</taxon>
        <taxon>Alphaproteobacteria</taxon>
        <taxon>Sphingomonadales</taxon>
        <taxon>Sphingomonadaceae</taxon>
        <taxon>Sphingomonas</taxon>
    </lineage>
</organism>
<accession>A0ABS7PIH2</accession>
<proteinExistence type="predicted"/>